<keyword evidence="1" id="KW-0560">Oxidoreductase</keyword>
<evidence type="ECO:0000313" key="5">
    <source>
        <dbReference type="EMBL" id="SDA51386.1"/>
    </source>
</evidence>
<feature type="domain" description="Mannitol dehydrogenase C-terminal" evidence="4">
    <location>
        <begin position="253"/>
        <end position="382"/>
    </location>
</feature>
<dbReference type="PANTHER" id="PTHR30524:SF0">
    <property type="entry name" value="ALTRONATE OXIDOREDUCTASE-RELATED"/>
    <property type="match status" value="1"/>
</dbReference>
<dbReference type="EMBL" id="FMXE01000005">
    <property type="protein sequence ID" value="SDA51386.1"/>
    <property type="molecule type" value="Genomic_DNA"/>
</dbReference>
<evidence type="ECO:0000313" key="6">
    <source>
        <dbReference type="Proteomes" id="UP000198756"/>
    </source>
</evidence>
<dbReference type="RefSeq" id="WP_092728658.1">
    <property type="nucleotide sequence ID" value="NZ_FMXE01000005.1"/>
</dbReference>
<evidence type="ECO:0000256" key="1">
    <source>
        <dbReference type="ARBA" id="ARBA00023002"/>
    </source>
</evidence>
<keyword evidence="6" id="KW-1185">Reference proteome</keyword>
<dbReference type="InterPro" id="IPR013328">
    <property type="entry name" value="6PGD_dom2"/>
</dbReference>
<feature type="domain" description="Mannitol dehydrogenase N-terminal" evidence="3">
    <location>
        <begin position="7"/>
        <end position="234"/>
    </location>
</feature>
<dbReference type="Pfam" id="PF01232">
    <property type="entry name" value="Mannitol_dh"/>
    <property type="match status" value="1"/>
</dbReference>
<sequence>MANPEIQILQFGTGNFLRAYIGSMVQDLNESGKQLNICLIQSTSGNTIAKLAAQNYEYHLLVAGYKDGHKIESIQKINCVKDGLSLPLEQKKFFEFAHSPHLKWIISNVTEAGMVWKEEGPFEKFAESFAGRMTQWLYRRFLLKPEADTVILPCELLPQNGELLKGFVLGHSKNWNLPKEFNSWIKGKVIFLNSLVDRIVPGFPSHLDLPLKEKDPFLVQAEPYALWAIEGPASVRVHLPFLESNSEVILEEDISGYSLRKVRILNASHTAMTGHGQLLNIKTVGDWIESPERESFLLEMIAKEIIPSLNLNSDDLKKYGKEVIDRFKNPFVSHKLSDISLNSISKAKSRIIPILLDYQASFGYYPQKLSYCLISLLLFYLRNPDKIRDSNDIVLWFQNVSKNQTELDNLKLSLLHWLQLNWDAAFDLAYTKLTEE</sequence>
<dbReference type="InterPro" id="IPR008927">
    <property type="entry name" value="6-PGluconate_DH-like_C_sf"/>
</dbReference>
<dbReference type="OrthoDB" id="9768714at2"/>
<dbReference type="InterPro" id="IPR000669">
    <property type="entry name" value="Mannitol_DH"/>
</dbReference>
<evidence type="ECO:0000259" key="3">
    <source>
        <dbReference type="Pfam" id="PF01232"/>
    </source>
</evidence>
<gene>
    <name evidence="5" type="ORF">SAMN03080617_00800</name>
</gene>
<dbReference type="PRINTS" id="PR00084">
    <property type="entry name" value="MTLDHDRGNASE"/>
</dbReference>
<dbReference type="PROSITE" id="PS00974">
    <property type="entry name" value="MANNITOL_DHGENASE"/>
    <property type="match status" value="1"/>
</dbReference>
<protein>
    <submittedName>
        <fullName evidence="5">Tagaturonate reductase</fullName>
    </submittedName>
</protein>
<reference evidence="6" key="1">
    <citation type="submission" date="2016-10" db="EMBL/GenBank/DDBJ databases">
        <authorList>
            <person name="Varghese N."/>
            <person name="Submissions S."/>
        </authorList>
    </citation>
    <scope>NUCLEOTIDE SEQUENCE [LARGE SCALE GENOMIC DNA]</scope>
    <source>
        <strain evidence="6">DSM 22703</strain>
    </source>
</reference>
<dbReference type="Gene3D" id="3.40.50.720">
    <property type="entry name" value="NAD(P)-binding Rossmann-like Domain"/>
    <property type="match status" value="1"/>
</dbReference>
<dbReference type="Pfam" id="PF08125">
    <property type="entry name" value="Mannitol_dh_C"/>
    <property type="match status" value="1"/>
</dbReference>
<organism evidence="5 6">
    <name type="scientific">Algoriphagus alkaliphilus</name>
    <dbReference type="NCBI Taxonomy" id="279824"/>
    <lineage>
        <taxon>Bacteria</taxon>
        <taxon>Pseudomonadati</taxon>
        <taxon>Bacteroidota</taxon>
        <taxon>Cytophagia</taxon>
        <taxon>Cytophagales</taxon>
        <taxon>Cyclobacteriaceae</taxon>
        <taxon>Algoriphagus</taxon>
    </lineage>
</organism>
<proteinExistence type="predicted"/>
<dbReference type="NCBIfam" id="NF002969">
    <property type="entry name" value="PRK03643.1"/>
    <property type="match status" value="1"/>
</dbReference>
<dbReference type="AlphaFoldDB" id="A0A1G5W122"/>
<dbReference type="Proteomes" id="UP000198756">
    <property type="component" value="Unassembled WGS sequence"/>
</dbReference>
<accession>A0A1G5W122</accession>
<dbReference type="InterPro" id="IPR013131">
    <property type="entry name" value="Mannitol_DH_N"/>
</dbReference>
<evidence type="ECO:0000256" key="2">
    <source>
        <dbReference type="ARBA" id="ARBA00023027"/>
    </source>
</evidence>
<dbReference type="InterPro" id="IPR023027">
    <property type="entry name" value="Mannitol_DH_CS"/>
</dbReference>
<name>A0A1G5W122_9BACT</name>
<dbReference type="STRING" id="279824.SAMN03080617_00800"/>
<evidence type="ECO:0000259" key="4">
    <source>
        <dbReference type="Pfam" id="PF08125"/>
    </source>
</evidence>
<dbReference type="SUPFAM" id="SSF51735">
    <property type="entry name" value="NAD(P)-binding Rossmann-fold domains"/>
    <property type="match status" value="1"/>
</dbReference>
<dbReference type="Gene3D" id="1.10.1040.10">
    <property type="entry name" value="N-(1-d-carboxylethyl)-l-norvaline Dehydrogenase, domain 2"/>
    <property type="match status" value="1"/>
</dbReference>
<dbReference type="GO" id="GO:0008926">
    <property type="term" value="F:mannitol-1-phosphate 5-dehydrogenase activity"/>
    <property type="evidence" value="ECO:0007669"/>
    <property type="project" value="TreeGrafter"/>
</dbReference>
<keyword evidence="2" id="KW-0520">NAD</keyword>
<dbReference type="GO" id="GO:0019592">
    <property type="term" value="P:mannitol catabolic process"/>
    <property type="evidence" value="ECO:0007669"/>
    <property type="project" value="TreeGrafter"/>
</dbReference>
<dbReference type="GO" id="GO:0005829">
    <property type="term" value="C:cytosol"/>
    <property type="evidence" value="ECO:0007669"/>
    <property type="project" value="TreeGrafter"/>
</dbReference>
<dbReference type="InterPro" id="IPR013118">
    <property type="entry name" value="Mannitol_DH_C"/>
</dbReference>
<dbReference type="SUPFAM" id="SSF48179">
    <property type="entry name" value="6-phosphogluconate dehydrogenase C-terminal domain-like"/>
    <property type="match status" value="1"/>
</dbReference>
<dbReference type="PANTHER" id="PTHR30524">
    <property type="entry name" value="MANNITOL-1-PHOSPHATE 5-DEHYDROGENASE"/>
    <property type="match status" value="1"/>
</dbReference>
<dbReference type="InterPro" id="IPR036291">
    <property type="entry name" value="NAD(P)-bd_dom_sf"/>
</dbReference>